<evidence type="ECO:0000313" key="1">
    <source>
        <dbReference type="EMBL" id="KNZ46307.1"/>
    </source>
</evidence>
<comment type="caution">
    <text evidence="1">The sequence shown here is derived from an EMBL/GenBank/DDBJ whole genome shotgun (WGS) entry which is preliminary data.</text>
</comment>
<feature type="non-terminal residue" evidence="1">
    <location>
        <position position="93"/>
    </location>
</feature>
<dbReference type="EMBL" id="LAVV01012805">
    <property type="protein sequence ID" value="KNZ46307.1"/>
    <property type="molecule type" value="Genomic_DNA"/>
</dbReference>
<protein>
    <submittedName>
        <fullName evidence="1">Uncharacterized protein</fullName>
    </submittedName>
</protein>
<reference evidence="1 2" key="1">
    <citation type="submission" date="2015-08" db="EMBL/GenBank/DDBJ databases">
        <title>Next Generation Sequencing and Analysis of the Genome of Puccinia sorghi L Schw, the Causal Agent of Maize Common Rust.</title>
        <authorList>
            <person name="Rochi L."/>
            <person name="Burguener G."/>
            <person name="Darino M."/>
            <person name="Turjanski A."/>
            <person name="Kreff E."/>
            <person name="Dieguez M.J."/>
            <person name="Sacco F."/>
        </authorList>
    </citation>
    <scope>NUCLEOTIDE SEQUENCE [LARGE SCALE GENOMIC DNA]</scope>
    <source>
        <strain evidence="1 2">RO10H11247</strain>
    </source>
</reference>
<accession>A0A0L6UDI4</accession>
<sequence length="93" mass="10800">MTVGAKEIQFTQADWMQIKHLNNELEPFNFLTKEMEGDGPTGAFVLANYYQAIKDLKKKEAASSRENAFHPMYHKMITKLEEYQEEALECEPL</sequence>
<name>A0A0L6UDI4_9BASI</name>
<dbReference type="VEuPathDB" id="FungiDB:VP01_737g2"/>
<dbReference type="Proteomes" id="UP000037035">
    <property type="component" value="Unassembled WGS sequence"/>
</dbReference>
<proteinExistence type="predicted"/>
<dbReference type="OrthoDB" id="2506775at2759"/>
<dbReference type="AlphaFoldDB" id="A0A0L6UDI4"/>
<gene>
    <name evidence="1" type="ORF">VP01_737g2</name>
</gene>
<keyword evidence="2" id="KW-1185">Reference proteome</keyword>
<evidence type="ECO:0000313" key="2">
    <source>
        <dbReference type="Proteomes" id="UP000037035"/>
    </source>
</evidence>
<organism evidence="1 2">
    <name type="scientific">Puccinia sorghi</name>
    <dbReference type="NCBI Taxonomy" id="27349"/>
    <lineage>
        <taxon>Eukaryota</taxon>
        <taxon>Fungi</taxon>
        <taxon>Dikarya</taxon>
        <taxon>Basidiomycota</taxon>
        <taxon>Pucciniomycotina</taxon>
        <taxon>Pucciniomycetes</taxon>
        <taxon>Pucciniales</taxon>
        <taxon>Pucciniaceae</taxon>
        <taxon>Puccinia</taxon>
    </lineage>
</organism>